<organism evidence="9 10">
    <name type="scientific">Vibrio penaeicida</name>
    <dbReference type="NCBI Taxonomy" id="104609"/>
    <lineage>
        <taxon>Bacteria</taxon>
        <taxon>Pseudomonadati</taxon>
        <taxon>Pseudomonadota</taxon>
        <taxon>Gammaproteobacteria</taxon>
        <taxon>Vibrionales</taxon>
        <taxon>Vibrionaceae</taxon>
        <taxon>Vibrio</taxon>
    </lineage>
</organism>
<comment type="caution">
    <text evidence="9">The sequence shown here is derived from an EMBL/GenBank/DDBJ whole genome shotgun (WGS) entry which is preliminary data.</text>
</comment>
<evidence type="ECO:0000313" key="10">
    <source>
        <dbReference type="Proteomes" id="UP001156690"/>
    </source>
</evidence>
<dbReference type="GO" id="GO:0055085">
    <property type="term" value="P:transmembrane transport"/>
    <property type="evidence" value="ECO:0007669"/>
    <property type="project" value="InterPro"/>
</dbReference>
<dbReference type="EMBL" id="BSNX01000075">
    <property type="protein sequence ID" value="GLQ76444.1"/>
    <property type="molecule type" value="Genomic_DNA"/>
</dbReference>
<dbReference type="CDD" id="cd06261">
    <property type="entry name" value="TM_PBP2"/>
    <property type="match status" value="1"/>
</dbReference>
<evidence type="ECO:0000259" key="8">
    <source>
        <dbReference type="PROSITE" id="PS50928"/>
    </source>
</evidence>
<dbReference type="PANTHER" id="PTHR43005">
    <property type="entry name" value="BLR7065 PROTEIN"/>
    <property type="match status" value="1"/>
</dbReference>
<feature type="transmembrane region" description="Helical" evidence="7">
    <location>
        <begin position="212"/>
        <end position="237"/>
    </location>
</feature>
<keyword evidence="10" id="KW-1185">Reference proteome</keyword>
<evidence type="ECO:0000256" key="1">
    <source>
        <dbReference type="ARBA" id="ARBA00004651"/>
    </source>
</evidence>
<dbReference type="Gene3D" id="1.10.3720.10">
    <property type="entry name" value="MetI-like"/>
    <property type="match status" value="1"/>
</dbReference>
<evidence type="ECO:0000256" key="6">
    <source>
        <dbReference type="ARBA" id="ARBA00023136"/>
    </source>
</evidence>
<feature type="transmembrane region" description="Helical" evidence="7">
    <location>
        <begin position="316"/>
        <end position="340"/>
    </location>
</feature>
<dbReference type="SUPFAM" id="SSF161098">
    <property type="entry name" value="MetI-like"/>
    <property type="match status" value="1"/>
</dbReference>
<evidence type="ECO:0000256" key="5">
    <source>
        <dbReference type="ARBA" id="ARBA00022989"/>
    </source>
</evidence>
<gene>
    <name evidence="9" type="ORF">GCM10007932_58070</name>
</gene>
<evidence type="ECO:0000256" key="7">
    <source>
        <dbReference type="RuleBase" id="RU363032"/>
    </source>
</evidence>
<evidence type="ECO:0000256" key="4">
    <source>
        <dbReference type="ARBA" id="ARBA00022692"/>
    </source>
</evidence>
<dbReference type="PROSITE" id="PS50928">
    <property type="entry name" value="ABC_TM1"/>
    <property type="match status" value="1"/>
</dbReference>
<dbReference type="InterPro" id="IPR035906">
    <property type="entry name" value="MetI-like_sf"/>
</dbReference>
<keyword evidence="2 7" id="KW-0813">Transport</keyword>
<protein>
    <submittedName>
        <fullName evidence="9">ABC transporter permease</fullName>
    </submittedName>
</protein>
<dbReference type="InterPro" id="IPR000515">
    <property type="entry name" value="MetI-like"/>
</dbReference>
<dbReference type="PANTHER" id="PTHR43005:SF1">
    <property type="entry name" value="SPERMIDINE_PUTRESCINE TRANSPORT SYSTEM PERMEASE PROTEIN"/>
    <property type="match status" value="1"/>
</dbReference>
<evidence type="ECO:0000256" key="3">
    <source>
        <dbReference type="ARBA" id="ARBA00022475"/>
    </source>
</evidence>
<dbReference type="Pfam" id="PF00528">
    <property type="entry name" value="BPD_transp_1"/>
    <property type="match status" value="1"/>
</dbReference>
<feature type="transmembrane region" description="Helical" evidence="7">
    <location>
        <begin position="163"/>
        <end position="185"/>
    </location>
</feature>
<dbReference type="GO" id="GO:0005886">
    <property type="term" value="C:plasma membrane"/>
    <property type="evidence" value="ECO:0007669"/>
    <property type="project" value="UniProtKB-SubCell"/>
</dbReference>
<feature type="transmembrane region" description="Helical" evidence="7">
    <location>
        <begin position="258"/>
        <end position="280"/>
    </location>
</feature>
<dbReference type="Proteomes" id="UP001156690">
    <property type="component" value="Unassembled WGS sequence"/>
</dbReference>
<sequence length="351" mass="39204">MFGIEVIRMPHRTFLQFMWPSLTIMILLIAFPIVSIFVQSLYVEHEQVVIETEQCGPFGCSKTTAIDLDATNKLREEQPLGRFNGFGTYTNRNHLAFSEVGEAWDSSDSLSDFTSKLLNMPFYKALIFTLSYTFIVTPMVIVLGMLVALGVNALPKFFKGPTIFFSLLPMIVTPLIGSLILFWMIDADGVIGASLQILFDDPDLSLKASPTLTWITLFVYGVWHSIPFSFIVFYAGLQTVPTDTVEAAMIDGASRWERIRYIVIPHMAPLLTFVALMQLMDNFRVFEPIVGFAAEANATSLSWIIYHDLKEGDAQLFGSAAATSMLTIVGIAILLTPVLIRTWRGFNKKPA</sequence>
<keyword evidence="3" id="KW-1003">Cell membrane</keyword>
<comment type="subcellular location">
    <subcellularLocation>
        <location evidence="1 7">Cell membrane</location>
        <topology evidence="1 7">Multi-pass membrane protein</topology>
    </subcellularLocation>
</comment>
<evidence type="ECO:0000313" key="9">
    <source>
        <dbReference type="EMBL" id="GLQ76444.1"/>
    </source>
</evidence>
<feature type="transmembrane region" description="Helical" evidence="7">
    <location>
        <begin position="21"/>
        <end position="42"/>
    </location>
</feature>
<evidence type="ECO:0000256" key="2">
    <source>
        <dbReference type="ARBA" id="ARBA00022448"/>
    </source>
</evidence>
<name>A0AAV5P286_9VIBR</name>
<dbReference type="AlphaFoldDB" id="A0AAV5P286"/>
<feature type="domain" description="ABC transmembrane type-1" evidence="8">
    <location>
        <begin position="126"/>
        <end position="338"/>
    </location>
</feature>
<reference evidence="10" key="1">
    <citation type="journal article" date="2019" name="Int. J. Syst. Evol. Microbiol.">
        <title>The Global Catalogue of Microorganisms (GCM) 10K type strain sequencing project: providing services to taxonomists for standard genome sequencing and annotation.</title>
        <authorList>
            <consortium name="The Broad Institute Genomics Platform"/>
            <consortium name="The Broad Institute Genome Sequencing Center for Infectious Disease"/>
            <person name="Wu L."/>
            <person name="Ma J."/>
        </authorList>
    </citation>
    <scope>NUCLEOTIDE SEQUENCE [LARGE SCALE GENOMIC DNA]</scope>
    <source>
        <strain evidence="10">NBRC 15640</strain>
    </source>
</reference>
<keyword evidence="5 7" id="KW-1133">Transmembrane helix</keyword>
<keyword evidence="6 7" id="KW-0472">Membrane</keyword>
<keyword evidence="4 7" id="KW-0812">Transmembrane</keyword>
<feature type="transmembrane region" description="Helical" evidence="7">
    <location>
        <begin position="125"/>
        <end position="151"/>
    </location>
</feature>
<accession>A0AAV5P286</accession>
<proteinExistence type="inferred from homology"/>
<comment type="similarity">
    <text evidence="7">Belongs to the binding-protein-dependent transport system permease family.</text>
</comment>